<evidence type="ECO:0000313" key="1">
    <source>
        <dbReference type="EMBL" id="KKB53766.1"/>
    </source>
</evidence>
<dbReference type="HOGENOM" id="CLU_3390660_0_0_10"/>
<name>A0A0F5J798_9BACT</name>
<accession>A0A0F5J798</accession>
<sequence length="32" mass="3869">MIQNLRIHHTISLPRNQMNINSKFVFTKFLII</sequence>
<dbReference type="EMBL" id="AQHV01000014">
    <property type="protein sequence ID" value="KKB53766.1"/>
    <property type="molecule type" value="Genomic_DNA"/>
</dbReference>
<protein>
    <submittedName>
        <fullName evidence="1">Uncharacterized protein</fullName>
    </submittedName>
</protein>
<reference evidence="1 2" key="1">
    <citation type="submission" date="2013-04" db="EMBL/GenBank/DDBJ databases">
        <title>The Genome Sequence of Parabacteroides goldsteinii DSM 19448.</title>
        <authorList>
            <consortium name="The Broad Institute Genomics Platform"/>
            <person name="Earl A."/>
            <person name="Ward D."/>
            <person name="Feldgarden M."/>
            <person name="Gevers D."/>
            <person name="Martens E."/>
            <person name="Sakamoto M."/>
            <person name="Benno Y."/>
            <person name="Song Y."/>
            <person name="Liu C."/>
            <person name="Lee J."/>
            <person name="Bolanos M."/>
            <person name="Vaisanen M.L."/>
            <person name="Finegold S.M."/>
            <person name="Walker B."/>
            <person name="Young S."/>
            <person name="Zeng Q."/>
            <person name="Gargeya S."/>
            <person name="Fitzgerald M."/>
            <person name="Haas B."/>
            <person name="Abouelleil A."/>
            <person name="Allen A.W."/>
            <person name="Alvarado L."/>
            <person name="Arachchi H.M."/>
            <person name="Berlin A.M."/>
            <person name="Chapman S.B."/>
            <person name="Gainer-Dewar J."/>
            <person name="Goldberg J."/>
            <person name="Griggs A."/>
            <person name="Gujja S."/>
            <person name="Hansen M."/>
            <person name="Howarth C."/>
            <person name="Imamovic A."/>
            <person name="Ireland A."/>
            <person name="Larimer J."/>
            <person name="McCowan C."/>
            <person name="Murphy C."/>
            <person name="Pearson M."/>
            <person name="Poon T.W."/>
            <person name="Priest M."/>
            <person name="Roberts A."/>
            <person name="Saif S."/>
            <person name="Shea T."/>
            <person name="Sisk P."/>
            <person name="Sykes S."/>
            <person name="Wortman J."/>
            <person name="Nusbaum C."/>
            <person name="Birren B."/>
        </authorList>
    </citation>
    <scope>NUCLEOTIDE SEQUENCE [LARGE SCALE GENOMIC DNA]</scope>
    <source>
        <strain evidence="1 2">DSM 19448</strain>
    </source>
</reference>
<dbReference type="AlphaFoldDB" id="A0A0F5J798"/>
<gene>
    <name evidence="1" type="ORF">HMPREF1535_03314</name>
</gene>
<evidence type="ECO:0000313" key="2">
    <source>
        <dbReference type="Proteomes" id="UP000033047"/>
    </source>
</evidence>
<dbReference type="Proteomes" id="UP000033047">
    <property type="component" value="Unassembled WGS sequence"/>
</dbReference>
<comment type="caution">
    <text evidence="1">The sequence shown here is derived from an EMBL/GenBank/DDBJ whole genome shotgun (WGS) entry which is preliminary data.</text>
</comment>
<organism evidence="1 2">
    <name type="scientific">Parabacteroides goldsteinii DSM 19448 = WAL 12034</name>
    <dbReference type="NCBI Taxonomy" id="927665"/>
    <lineage>
        <taxon>Bacteria</taxon>
        <taxon>Pseudomonadati</taxon>
        <taxon>Bacteroidota</taxon>
        <taxon>Bacteroidia</taxon>
        <taxon>Bacteroidales</taxon>
        <taxon>Tannerellaceae</taxon>
        <taxon>Parabacteroides</taxon>
    </lineage>
</organism>
<proteinExistence type="predicted"/>
<dbReference type="STRING" id="927665.HMPREF1535_03314"/>
<dbReference type="PATRIC" id="fig|927665.4.peg.3406"/>